<accession>A0A4P8L367</accession>
<protein>
    <submittedName>
        <fullName evidence="1">DNA polymerase III subunit chi</fullName>
    </submittedName>
</protein>
<dbReference type="OrthoDB" id="9795973at2"/>
<dbReference type="GO" id="GO:0032298">
    <property type="term" value="P:positive regulation of DNA-templated DNA replication initiation"/>
    <property type="evidence" value="ECO:0007669"/>
    <property type="project" value="TreeGrafter"/>
</dbReference>
<name>A0A4P8L367_9BACT</name>
<reference evidence="1 2" key="2">
    <citation type="submission" date="2019-05" db="EMBL/GenBank/DDBJ databases">
        <authorList>
            <person name="Suflita J.M."/>
            <person name="Marks C.R."/>
        </authorList>
    </citation>
    <scope>NUCLEOTIDE SEQUENCE [LARGE SCALE GENOMIC DNA]</scope>
    <source>
        <strain evidence="1 2">ALDC</strain>
    </source>
</reference>
<dbReference type="InterPro" id="IPR007459">
    <property type="entry name" value="DNA_pol3_chi"/>
</dbReference>
<dbReference type="AlphaFoldDB" id="A0A4P8L367"/>
<dbReference type="InterPro" id="IPR036768">
    <property type="entry name" value="PolIII_chi_sf"/>
</dbReference>
<dbReference type="Proteomes" id="UP000298602">
    <property type="component" value="Chromosome"/>
</dbReference>
<dbReference type="GO" id="GO:0003677">
    <property type="term" value="F:DNA binding"/>
    <property type="evidence" value="ECO:0007669"/>
    <property type="project" value="InterPro"/>
</dbReference>
<dbReference type="GO" id="GO:0006260">
    <property type="term" value="P:DNA replication"/>
    <property type="evidence" value="ECO:0007669"/>
    <property type="project" value="InterPro"/>
</dbReference>
<dbReference type="PANTHER" id="PTHR38767:SF1">
    <property type="entry name" value="DNA POLYMERASE III SUBUNIT CHI"/>
    <property type="match status" value="1"/>
</dbReference>
<reference evidence="1 2" key="1">
    <citation type="submission" date="2019-05" db="EMBL/GenBank/DDBJ databases">
        <title>The Complete Genome Sequence of the n-alkane-degrading Desulfoglaeba alkanexedens ALDC reveals multiple alkylsuccinate synthase gene clusters.</title>
        <authorList>
            <person name="Callaghan A.V."/>
            <person name="Davidova I.A."/>
            <person name="Duncan K.E."/>
            <person name="Morris B."/>
            <person name="McInerney M.J."/>
        </authorList>
    </citation>
    <scope>NUCLEOTIDE SEQUENCE [LARGE SCALE GENOMIC DNA]</scope>
    <source>
        <strain evidence="1 2">ALDC</strain>
    </source>
</reference>
<dbReference type="Pfam" id="PF04364">
    <property type="entry name" value="DNA_pol3_chi"/>
    <property type="match status" value="1"/>
</dbReference>
<dbReference type="GO" id="GO:0003887">
    <property type="term" value="F:DNA-directed DNA polymerase activity"/>
    <property type="evidence" value="ECO:0007669"/>
    <property type="project" value="InterPro"/>
</dbReference>
<sequence>MDRRMVFVETRSQEMRRLLCRWVEFYYEKGLRVHVLTDSTMGAQHLDQMLWTFSQPSFVPHRIFGPGESLPAEEPVLITASPRFLEGFDVLACDATPDVSILFRYPHTIHFIVMDDEDRRRASRLLWQKARDAGLELRHFRLQANEPAA</sequence>
<dbReference type="KEGG" id="dax:FDQ92_09570"/>
<dbReference type="SUPFAM" id="SSF102400">
    <property type="entry name" value="DNA polymerase III chi subunit"/>
    <property type="match status" value="1"/>
</dbReference>
<evidence type="ECO:0000313" key="1">
    <source>
        <dbReference type="EMBL" id="QCQ22386.1"/>
    </source>
</evidence>
<evidence type="ECO:0000313" key="2">
    <source>
        <dbReference type="Proteomes" id="UP000298602"/>
    </source>
</evidence>
<keyword evidence="2" id="KW-1185">Reference proteome</keyword>
<dbReference type="Gene3D" id="3.40.50.10110">
    <property type="entry name" value="DNA polymerase III subunit chi"/>
    <property type="match status" value="1"/>
</dbReference>
<dbReference type="RefSeq" id="WP_137424524.1">
    <property type="nucleotide sequence ID" value="NZ_CP040098.1"/>
</dbReference>
<gene>
    <name evidence="1" type="ORF">FDQ92_09570</name>
</gene>
<dbReference type="PANTHER" id="PTHR38767">
    <property type="entry name" value="DNA POLYMERASE III SUBUNIT CHI"/>
    <property type="match status" value="1"/>
</dbReference>
<organism evidence="1 2">
    <name type="scientific">Desulfoglaeba alkanexedens ALDC</name>
    <dbReference type="NCBI Taxonomy" id="980445"/>
    <lineage>
        <taxon>Bacteria</taxon>
        <taxon>Pseudomonadati</taxon>
        <taxon>Thermodesulfobacteriota</taxon>
        <taxon>Syntrophobacteria</taxon>
        <taxon>Syntrophobacterales</taxon>
        <taxon>Syntrophobacteraceae</taxon>
        <taxon>Desulfoglaeba</taxon>
    </lineage>
</organism>
<dbReference type="EMBL" id="CP040098">
    <property type="protein sequence ID" value="QCQ22386.1"/>
    <property type="molecule type" value="Genomic_DNA"/>
</dbReference>
<proteinExistence type="predicted"/>